<protein>
    <recommendedName>
        <fullName evidence="4">Acid phosphatase</fullName>
    </recommendedName>
</protein>
<dbReference type="Pfam" id="PF00328">
    <property type="entry name" value="His_Phos_2"/>
    <property type="match status" value="1"/>
</dbReference>
<sequence>MSTYLYYLSAVTLAVLVIVYFFVGDQQCYFYNKPCSVNSTPTGNQRPGSRAVSTLQFVAVFSRHGSRGPIVSYPTSEYPMNDTKVWPHGAGQLTTRGRVRMYQLGEKLRSLYNGFLDDLYHPGDIVVYSTRFDRCFDSAQLILAGLYPPRDFQVWNRDIPWQPIRILYTDKDHVMIVFSMTPKWSNWCPKFRIEQEESLVRLQREIGSNLTRMLEYSLPYMSLDAGTHKLNTSIGSMWMDTYTLWESIVNPELEGLKIPSWVPEIYPQPIASLIVDTYKAGIAGSDTMIRLMSG</sequence>
<evidence type="ECO:0000256" key="2">
    <source>
        <dbReference type="SAM" id="Phobius"/>
    </source>
</evidence>
<comment type="similarity">
    <text evidence="1">Belongs to the histidine acid phosphatase family.</text>
</comment>
<keyword evidence="2" id="KW-0812">Transmembrane</keyword>
<proteinExistence type="inferred from homology"/>
<reference evidence="3" key="1">
    <citation type="submission" date="2015-11" db="EMBL/GenBank/DDBJ databases">
        <title>De novo transcriptome assembly of four potential Pierce s Disease insect vectors from Arizona vineyards.</title>
        <authorList>
            <person name="Tassone E.E."/>
        </authorList>
    </citation>
    <scope>NUCLEOTIDE SEQUENCE</scope>
</reference>
<dbReference type="SUPFAM" id="SSF53254">
    <property type="entry name" value="Phosphoglycerate mutase-like"/>
    <property type="match status" value="1"/>
</dbReference>
<evidence type="ECO:0008006" key="4">
    <source>
        <dbReference type="Google" id="ProtNLM"/>
    </source>
</evidence>
<accession>A0A1B6INE0</accession>
<dbReference type="InterPro" id="IPR000560">
    <property type="entry name" value="His_Pase_clade-2"/>
</dbReference>
<evidence type="ECO:0000313" key="3">
    <source>
        <dbReference type="EMBL" id="JAS88444.1"/>
    </source>
</evidence>
<feature type="transmembrane region" description="Helical" evidence="2">
    <location>
        <begin position="6"/>
        <end position="23"/>
    </location>
</feature>
<dbReference type="InterPro" id="IPR050645">
    <property type="entry name" value="Histidine_acid_phosphatase"/>
</dbReference>
<evidence type="ECO:0000256" key="1">
    <source>
        <dbReference type="ARBA" id="ARBA00005375"/>
    </source>
</evidence>
<dbReference type="PANTHER" id="PTHR11567">
    <property type="entry name" value="ACID PHOSPHATASE-RELATED"/>
    <property type="match status" value="1"/>
</dbReference>
<dbReference type="AlphaFoldDB" id="A0A1B6INE0"/>
<keyword evidence="2" id="KW-1133">Transmembrane helix</keyword>
<dbReference type="Gene3D" id="3.40.50.1240">
    <property type="entry name" value="Phosphoglycerate mutase-like"/>
    <property type="match status" value="1"/>
</dbReference>
<feature type="non-terminal residue" evidence="3">
    <location>
        <position position="294"/>
    </location>
</feature>
<keyword evidence="2" id="KW-0472">Membrane</keyword>
<name>A0A1B6INE0_9HEMI</name>
<dbReference type="GO" id="GO:0016791">
    <property type="term" value="F:phosphatase activity"/>
    <property type="evidence" value="ECO:0007669"/>
    <property type="project" value="TreeGrafter"/>
</dbReference>
<dbReference type="PANTHER" id="PTHR11567:SF19">
    <property type="entry name" value="GH19849P"/>
    <property type="match status" value="1"/>
</dbReference>
<dbReference type="CDD" id="cd07061">
    <property type="entry name" value="HP_HAP_like"/>
    <property type="match status" value="1"/>
</dbReference>
<dbReference type="InterPro" id="IPR029033">
    <property type="entry name" value="His_PPase_superfam"/>
</dbReference>
<organism evidence="3">
    <name type="scientific">Homalodisca liturata</name>
    <dbReference type="NCBI Taxonomy" id="320908"/>
    <lineage>
        <taxon>Eukaryota</taxon>
        <taxon>Metazoa</taxon>
        <taxon>Ecdysozoa</taxon>
        <taxon>Arthropoda</taxon>
        <taxon>Hexapoda</taxon>
        <taxon>Insecta</taxon>
        <taxon>Pterygota</taxon>
        <taxon>Neoptera</taxon>
        <taxon>Paraneoptera</taxon>
        <taxon>Hemiptera</taxon>
        <taxon>Auchenorrhyncha</taxon>
        <taxon>Membracoidea</taxon>
        <taxon>Cicadellidae</taxon>
        <taxon>Cicadellinae</taxon>
        <taxon>Proconiini</taxon>
        <taxon>Homalodisca</taxon>
    </lineage>
</organism>
<dbReference type="EMBL" id="GECU01019262">
    <property type="protein sequence ID" value="JAS88444.1"/>
    <property type="molecule type" value="Transcribed_RNA"/>
</dbReference>
<gene>
    <name evidence="3" type="ORF">g.43115</name>
</gene>